<dbReference type="InterPro" id="IPR013149">
    <property type="entry name" value="ADH-like_C"/>
</dbReference>
<dbReference type="PROSITE" id="PS00059">
    <property type="entry name" value="ADH_ZINC"/>
    <property type="match status" value="1"/>
</dbReference>
<dbReference type="Gene3D" id="3.40.50.720">
    <property type="entry name" value="NAD(P)-binding Rossmann-like Domain"/>
    <property type="match status" value="1"/>
</dbReference>
<keyword evidence="2 5" id="KW-0862">Zinc</keyword>
<name>A0ABT4K8P1_9LACO</name>
<evidence type="ECO:0000256" key="2">
    <source>
        <dbReference type="ARBA" id="ARBA00022833"/>
    </source>
</evidence>
<dbReference type="EMBL" id="JAKHMS010000009">
    <property type="protein sequence ID" value="MCZ3781517.1"/>
    <property type="molecule type" value="Genomic_DNA"/>
</dbReference>
<dbReference type="Pfam" id="PF08240">
    <property type="entry name" value="ADH_N"/>
    <property type="match status" value="1"/>
</dbReference>
<keyword evidence="1 5" id="KW-0479">Metal-binding</keyword>
<evidence type="ECO:0000313" key="7">
    <source>
        <dbReference type="EMBL" id="MCZ3781517.1"/>
    </source>
</evidence>
<feature type="domain" description="Enoyl reductase (ER)" evidence="6">
    <location>
        <begin position="11"/>
        <end position="360"/>
    </location>
</feature>
<comment type="cofactor">
    <cofactor evidence="5">
        <name>Zn(2+)</name>
        <dbReference type="ChEBI" id="CHEBI:29105"/>
    </cofactor>
</comment>
<evidence type="ECO:0000259" key="6">
    <source>
        <dbReference type="SMART" id="SM00829"/>
    </source>
</evidence>
<gene>
    <name evidence="7" type="ORF">L2504_05110</name>
</gene>
<proteinExistence type="inferred from homology"/>
<dbReference type="InterPro" id="IPR020843">
    <property type="entry name" value="ER"/>
</dbReference>
<comment type="similarity">
    <text evidence="5">Belongs to the zinc-containing alcohol dehydrogenase family.</text>
</comment>
<dbReference type="SMART" id="SM00829">
    <property type="entry name" value="PKS_ER"/>
    <property type="match status" value="1"/>
</dbReference>
<organism evidence="7 8">
    <name type="scientific">Limosilactobacillus vaginalis</name>
    <dbReference type="NCBI Taxonomy" id="1633"/>
    <lineage>
        <taxon>Bacteria</taxon>
        <taxon>Bacillati</taxon>
        <taxon>Bacillota</taxon>
        <taxon>Bacilli</taxon>
        <taxon>Lactobacillales</taxon>
        <taxon>Lactobacillaceae</taxon>
        <taxon>Limosilactobacillus</taxon>
    </lineage>
</organism>
<dbReference type="PANTHER" id="PTHR43880">
    <property type="entry name" value="ALCOHOL DEHYDROGENASE"/>
    <property type="match status" value="1"/>
</dbReference>
<dbReference type="Gene3D" id="3.90.180.10">
    <property type="entry name" value="Medium-chain alcohol dehydrogenases, catalytic domain"/>
    <property type="match status" value="1"/>
</dbReference>
<keyword evidence="4" id="KW-0520">NAD</keyword>
<dbReference type="SUPFAM" id="SSF50129">
    <property type="entry name" value="GroES-like"/>
    <property type="match status" value="1"/>
</dbReference>
<evidence type="ECO:0000256" key="1">
    <source>
        <dbReference type="ARBA" id="ARBA00022723"/>
    </source>
</evidence>
<reference evidence="7 8" key="1">
    <citation type="submission" date="2022-01" db="EMBL/GenBank/DDBJ databases">
        <title>VMRC isolate genome collection.</title>
        <authorList>
            <person name="France M."/>
            <person name="Rutt L."/>
            <person name="Humphrys M."/>
            <person name="Ravel J."/>
        </authorList>
    </citation>
    <scope>NUCLEOTIDE SEQUENCE [LARGE SCALE GENOMIC DNA]</scope>
    <source>
        <strain evidence="7 8">C0030B4</strain>
    </source>
</reference>
<dbReference type="PANTHER" id="PTHR43880:SF12">
    <property type="entry name" value="ALCOHOL DEHYDROGENASE CLASS-3"/>
    <property type="match status" value="1"/>
</dbReference>
<accession>A0ABT4K8P1</accession>
<evidence type="ECO:0000256" key="5">
    <source>
        <dbReference type="RuleBase" id="RU361277"/>
    </source>
</evidence>
<evidence type="ECO:0000256" key="4">
    <source>
        <dbReference type="ARBA" id="ARBA00023027"/>
    </source>
</evidence>
<dbReference type="SUPFAM" id="SSF51735">
    <property type="entry name" value="NAD(P)-binding Rossmann-fold domains"/>
    <property type="match status" value="1"/>
</dbReference>
<dbReference type="Pfam" id="PF00107">
    <property type="entry name" value="ADH_zinc_N"/>
    <property type="match status" value="1"/>
</dbReference>
<sequence>MNIKSVVVEEKDAPIEVKDVVLDSPKANEVLIKTVATDICHTDIAGRDMGMSPYPVALGHEGSGIVEQVGDNITTIKPGDHVVVSFSYCGHCSHCLSGHPAQCEHLNELCFGGKNYDGTHRLHFKDGRDLSTFFGQSSLSNYIVADEHNVVKVDPNIELKYLAPLGCGFLTGSGTIINGVKPEFGSSIIIAGAGGVGLAAVMAANLYNPEHLIVLDRNDSKLKMAKELGATDVINTNNTDDIVSTIREIVPKGPEYAVDTTGYAPLIKEQLASLTTAGKLYIIGIAGPLNLSGMDIMGDSKQVIGLIEGDAIPQLFINKLVSYYKKGKFPLDKLMSFYQFSDVKQAFADFESGKIIKPVILFN</sequence>
<comment type="caution">
    <text evidence="7">The sequence shown here is derived from an EMBL/GenBank/DDBJ whole genome shotgun (WGS) entry which is preliminary data.</text>
</comment>
<evidence type="ECO:0000256" key="3">
    <source>
        <dbReference type="ARBA" id="ARBA00023002"/>
    </source>
</evidence>
<dbReference type="InterPro" id="IPR011032">
    <property type="entry name" value="GroES-like_sf"/>
</dbReference>
<keyword evidence="3" id="KW-0560">Oxidoreductase</keyword>
<dbReference type="CDD" id="cd08278">
    <property type="entry name" value="benzyl_alcohol_DH"/>
    <property type="match status" value="1"/>
</dbReference>
<dbReference type="RefSeq" id="WP_269257326.1">
    <property type="nucleotide sequence ID" value="NZ_JAKHMK010000008.1"/>
</dbReference>
<dbReference type="InterPro" id="IPR002328">
    <property type="entry name" value="ADH_Zn_CS"/>
</dbReference>
<protein>
    <submittedName>
        <fullName evidence="7">NAD(P)-dependent alcohol dehydrogenase</fullName>
    </submittedName>
</protein>
<dbReference type="InterPro" id="IPR036291">
    <property type="entry name" value="NAD(P)-bd_dom_sf"/>
</dbReference>
<keyword evidence="8" id="KW-1185">Reference proteome</keyword>
<dbReference type="InterPro" id="IPR013154">
    <property type="entry name" value="ADH-like_N"/>
</dbReference>
<evidence type="ECO:0000313" key="8">
    <source>
        <dbReference type="Proteomes" id="UP001527392"/>
    </source>
</evidence>
<dbReference type="Proteomes" id="UP001527392">
    <property type="component" value="Unassembled WGS sequence"/>
</dbReference>